<dbReference type="OrthoDB" id="6573293at2759"/>
<name>A0A6G0YK90_APHCR</name>
<accession>A0A6G0YK90</accession>
<dbReference type="EMBL" id="VUJU01003527">
    <property type="protein sequence ID" value="KAF0757612.1"/>
    <property type="molecule type" value="Genomic_DNA"/>
</dbReference>
<keyword evidence="2" id="KW-1185">Reference proteome</keyword>
<gene>
    <name evidence="1" type="ORF">FWK35_00016373</name>
</gene>
<dbReference type="AlphaFoldDB" id="A0A6G0YK90"/>
<evidence type="ECO:0000313" key="2">
    <source>
        <dbReference type="Proteomes" id="UP000478052"/>
    </source>
</evidence>
<proteinExistence type="predicted"/>
<dbReference type="Proteomes" id="UP000478052">
    <property type="component" value="Unassembled WGS sequence"/>
</dbReference>
<sequence length="64" mass="7108">MIICSCTLEAFPVNNGRAALVVFGLRNPHLLKSRQGRQDGATDPYGVLAFGRCDRFDFHRGRGE</sequence>
<organism evidence="1 2">
    <name type="scientific">Aphis craccivora</name>
    <name type="common">Cowpea aphid</name>
    <dbReference type="NCBI Taxonomy" id="307492"/>
    <lineage>
        <taxon>Eukaryota</taxon>
        <taxon>Metazoa</taxon>
        <taxon>Ecdysozoa</taxon>
        <taxon>Arthropoda</taxon>
        <taxon>Hexapoda</taxon>
        <taxon>Insecta</taxon>
        <taxon>Pterygota</taxon>
        <taxon>Neoptera</taxon>
        <taxon>Paraneoptera</taxon>
        <taxon>Hemiptera</taxon>
        <taxon>Sternorrhyncha</taxon>
        <taxon>Aphidomorpha</taxon>
        <taxon>Aphidoidea</taxon>
        <taxon>Aphididae</taxon>
        <taxon>Aphidini</taxon>
        <taxon>Aphis</taxon>
        <taxon>Aphis</taxon>
    </lineage>
</organism>
<evidence type="ECO:0000313" key="1">
    <source>
        <dbReference type="EMBL" id="KAF0757612.1"/>
    </source>
</evidence>
<comment type="caution">
    <text evidence="1">The sequence shown here is derived from an EMBL/GenBank/DDBJ whole genome shotgun (WGS) entry which is preliminary data.</text>
</comment>
<protein>
    <submittedName>
        <fullName evidence="1">Uncharacterized protein</fullName>
    </submittedName>
</protein>
<reference evidence="1 2" key="1">
    <citation type="submission" date="2019-08" db="EMBL/GenBank/DDBJ databases">
        <title>Whole genome of Aphis craccivora.</title>
        <authorList>
            <person name="Voronova N.V."/>
            <person name="Shulinski R.S."/>
            <person name="Bandarenka Y.V."/>
            <person name="Zhorov D.G."/>
            <person name="Warner D."/>
        </authorList>
    </citation>
    <scope>NUCLEOTIDE SEQUENCE [LARGE SCALE GENOMIC DNA]</scope>
    <source>
        <strain evidence="1">180601</strain>
        <tissue evidence="1">Whole Body</tissue>
    </source>
</reference>